<dbReference type="GO" id="GO:0000976">
    <property type="term" value="F:transcription cis-regulatory region binding"/>
    <property type="evidence" value="ECO:0007669"/>
    <property type="project" value="TreeGrafter"/>
</dbReference>
<keyword evidence="1 2" id="KW-0238">DNA-binding</keyword>
<dbReference type="Gene3D" id="1.10.10.60">
    <property type="entry name" value="Homeodomain-like"/>
    <property type="match status" value="1"/>
</dbReference>
<keyword evidence="3" id="KW-0175">Coiled coil</keyword>
<evidence type="ECO:0000256" key="3">
    <source>
        <dbReference type="SAM" id="Coils"/>
    </source>
</evidence>
<dbReference type="InterPro" id="IPR001647">
    <property type="entry name" value="HTH_TetR"/>
</dbReference>
<dbReference type="RefSeq" id="WP_069980638.1">
    <property type="nucleotide sequence ID" value="NZ_CP017269.1"/>
</dbReference>
<dbReference type="Pfam" id="PF00440">
    <property type="entry name" value="TetR_N"/>
    <property type="match status" value="1"/>
</dbReference>
<organism evidence="5 6">
    <name type="scientific">Geosporobacter ferrireducens</name>
    <dbReference type="NCBI Taxonomy" id="1424294"/>
    <lineage>
        <taxon>Bacteria</taxon>
        <taxon>Bacillati</taxon>
        <taxon>Bacillota</taxon>
        <taxon>Clostridia</taxon>
        <taxon>Peptostreptococcales</taxon>
        <taxon>Thermotaleaceae</taxon>
        <taxon>Geosporobacter</taxon>
    </lineage>
</organism>
<sequence length="221" mass="25814">MVRKSKDAEFICEYEIKDHKIMTMEEEKRERVIAAALKEFNKGYHSANIDEIIKEAGISKGLIFHYFGSKRGLFLFLLKYSAEIINNEYAKVILSSRDFLENVWEVSKLAMEMTLQYPLIYGFIGKAVFVLNEIFPEGLPKDIPNSNEGLLQEILKKSDRSFFRDDIDRDKAQNVALWTMKGFSDSLLAYGDDLENYNANLDKLMKEFEEYVELLRKLLYK</sequence>
<keyword evidence="6" id="KW-1185">Reference proteome</keyword>
<dbReference type="AlphaFoldDB" id="A0A1D8GN28"/>
<feature type="coiled-coil region" evidence="3">
    <location>
        <begin position="187"/>
        <end position="214"/>
    </location>
</feature>
<feature type="DNA-binding region" description="H-T-H motif" evidence="2">
    <location>
        <begin position="48"/>
        <end position="67"/>
    </location>
</feature>
<evidence type="ECO:0000256" key="1">
    <source>
        <dbReference type="ARBA" id="ARBA00023125"/>
    </source>
</evidence>
<evidence type="ECO:0000313" key="5">
    <source>
        <dbReference type="EMBL" id="AOT72329.1"/>
    </source>
</evidence>
<proteinExistence type="predicted"/>
<reference evidence="5 6" key="1">
    <citation type="submission" date="2016-09" db="EMBL/GenBank/DDBJ databases">
        <title>Genomic analysis reveals versatility of anaerobic energy metabolism of Geosporobacter ferrireducens IRF9 of phylum Firmicutes.</title>
        <authorList>
            <person name="Kim S.-J."/>
        </authorList>
    </citation>
    <scope>NUCLEOTIDE SEQUENCE [LARGE SCALE GENOMIC DNA]</scope>
    <source>
        <strain evidence="5 6">IRF9</strain>
    </source>
</reference>
<evidence type="ECO:0000313" key="6">
    <source>
        <dbReference type="Proteomes" id="UP000095743"/>
    </source>
</evidence>
<dbReference type="PANTHER" id="PTHR30055">
    <property type="entry name" value="HTH-TYPE TRANSCRIPTIONAL REGULATOR RUTR"/>
    <property type="match status" value="1"/>
</dbReference>
<protein>
    <recommendedName>
        <fullName evidence="4">HTH tetR-type domain-containing protein</fullName>
    </recommendedName>
</protein>
<dbReference type="SUPFAM" id="SSF46689">
    <property type="entry name" value="Homeodomain-like"/>
    <property type="match status" value="1"/>
</dbReference>
<dbReference type="STRING" id="1424294.Gferi_23945"/>
<name>A0A1D8GN28_9FIRM</name>
<dbReference type="KEGG" id="gfe:Gferi_23945"/>
<dbReference type="Proteomes" id="UP000095743">
    <property type="component" value="Chromosome"/>
</dbReference>
<evidence type="ECO:0000256" key="2">
    <source>
        <dbReference type="PROSITE-ProRule" id="PRU00335"/>
    </source>
</evidence>
<gene>
    <name evidence="5" type="ORF">Gferi_23945</name>
</gene>
<feature type="domain" description="HTH tetR-type" evidence="4">
    <location>
        <begin position="26"/>
        <end position="85"/>
    </location>
</feature>
<dbReference type="InterPro" id="IPR009057">
    <property type="entry name" value="Homeodomain-like_sf"/>
</dbReference>
<dbReference type="OrthoDB" id="9780939at2"/>
<dbReference type="PROSITE" id="PS50977">
    <property type="entry name" value="HTH_TETR_2"/>
    <property type="match status" value="1"/>
</dbReference>
<dbReference type="GO" id="GO:0003700">
    <property type="term" value="F:DNA-binding transcription factor activity"/>
    <property type="evidence" value="ECO:0007669"/>
    <property type="project" value="TreeGrafter"/>
</dbReference>
<accession>A0A1D8GN28</accession>
<dbReference type="Gene3D" id="1.10.357.10">
    <property type="entry name" value="Tetracycline Repressor, domain 2"/>
    <property type="match status" value="1"/>
</dbReference>
<dbReference type="SUPFAM" id="SSF48498">
    <property type="entry name" value="Tetracyclin repressor-like, C-terminal domain"/>
    <property type="match status" value="1"/>
</dbReference>
<dbReference type="InterPro" id="IPR036271">
    <property type="entry name" value="Tet_transcr_reg_TetR-rel_C_sf"/>
</dbReference>
<dbReference type="PANTHER" id="PTHR30055:SF226">
    <property type="entry name" value="HTH-TYPE TRANSCRIPTIONAL REGULATOR PKSA"/>
    <property type="match status" value="1"/>
</dbReference>
<evidence type="ECO:0000259" key="4">
    <source>
        <dbReference type="PROSITE" id="PS50977"/>
    </source>
</evidence>
<dbReference type="InterPro" id="IPR050109">
    <property type="entry name" value="HTH-type_TetR-like_transc_reg"/>
</dbReference>
<dbReference type="EMBL" id="CP017269">
    <property type="protein sequence ID" value="AOT72329.1"/>
    <property type="molecule type" value="Genomic_DNA"/>
</dbReference>